<dbReference type="GO" id="GO:0005198">
    <property type="term" value="F:structural molecule activity"/>
    <property type="evidence" value="ECO:0007669"/>
    <property type="project" value="UniProtKB-UniRule"/>
</dbReference>
<keyword evidence="12" id="KW-0966">Cell projection</keyword>
<evidence type="ECO:0000313" key="13">
    <source>
        <dbReference type="Proteomes" id="UP000199318"/>
    </source>
</evidence>
<keyword evidence="12" id="KW-0282">Flagellum</keyword>
<name>A0A1H9TSR6_9BACI</name>
<evidence type="ECO:0000256" key="3">
    <source>
        <dbReference type="ARBA" id="ARBA00009677"/>
    </source>
</evidence>
<dbReference type="PANTHER" id="PTHR30033">
    <property type="entry name" value="FLAGELLAR HOOK-ASSOCIATED PROTEIN 1"/>
    <property type="match status" value="1"/>
</dbReference>
<evidence type="ECO:0000256" key="8">
    <source>
        <dbReference type="SAM" id="MobiDB-lite"/>
    </source>
</evidence>
<feature type="domain" description="Flagellar hook-associated protein FlgK helical" evidence="11">
    <location>
        <begin position="104"/>
        <end position="385"/>
    </location>
</feature>
<dbReference type="InterPro" id="IPR053927">
    <property type="entry name" value="FlgK_helical"/>
</dbReference>
<keyword evidence="5 7" id="KW-0964">Secreted</keyword>
<dbReference type="GO" id="GO:0005576">
    <property type="term" value="C:extracellular region"/>
    <property type="evidence" value="ECO:0007669"/>
    <property type="project" value="UniProtKB-SubCell"/>
</dbReference>
<keyword evidence="13" id="KW-1185">Reference proteome</keyword>
<dbReference type="InterPro" id="IPR001444">
    <property type="entry name" value="Flag_bb_rod_N"/>
</dbReference>
<dbReference type="InterPro" id="IPR010930">
    <property type="entry name" value="Flg_bb/hook_C_dom"/>
</dbReference>
<dbReference type="SUPFAM" id="SSF64518">
    <property type="entry name" value="Phase 1 flagellin"/>
    <property type="match status" value="1"/>
</dbReference>
<comment type="caution">
    <text evidence="12">The sequence shown here is derived from an EMBL/GenBank/DDBJ whole genome shotgun (WGS) entry which is preliminary data.</text>
</comment>
<dbReference type="Proteomes" id="UP000199318">
    <property type="component" value="Unassembled WGS sequence"/>
</dbReference>
<dbReference type="InterPro" id="IPR002371">
    <property type="entry name" value="FlgK"/>
</dbReference>
<keyword evidence="12" id="KW-0969">Cilium</keyword>
<accession>A0A1H9TSR6</accession>
<dbReference type="Pfam" id="PF06429">
    <property type="entry name" value="Flg_bbr_C"/>
    <property type="match status" value="1"/>
</dbReference>
<feature type="domain" description="Flagellar basal-body/hook protein C-terminal" evidence="10">
    <location>
        <begin position="505"/>
        <end position="547"/>
    </location>
</feature>
<evidence type="ECO:0000313" key="12">
    <source>
        <dbReference type="EMBL" id="SES00122.1"/>
    </source>
</evidence>
<dbReference type="GO" id="GO:0044780">
    <property type="term" value="P:bacterial-type flagellum assembly"/>
    <property type="evidence" value="ECO:0007669"/>
    <property type="project" value="InterPro"/>
</dbReference>
<organism evidence="12 13">
    <name type="scientific">Salisediminibacterium halotolerans</name>
    <dbReference type="NCBI Taxonomy" id="517425"/>
    <lineage>
        <taxon>Bacteria</taxon>
        <taxon>Bacillati</taxon>
        <taxon>Bacillota</taxon>
        <taxon>Bacilli</taxon>
        <taxon>Bacillales</taxon>
        <taxon>Bacillaceae</taxon>
        <taxon>Salisediminibacterium</taxon>
    </lineage>
</organism>
<evidence type="ECO:0000256" key="7">
    <source>
        <dbReference type="RuleBase" id="RU362065"/>
    </source>
</evidence>
<dbReference type="PRINTS" id="PR01005">
    <property type="entry name" value="FLGHOOKAP1"/>
</dbReference>
<evidence type="ECO:0000259" key="11">
    <source>
        <dbReference type="Pfam" id="PF22638"/>
    </source>
</evidence>
<comment type="subcellular location">
    <subcellularLocation>
        <location evidence="1 7">Bacterial flagellum</location>
    </subcellularLocation>
    <subcellularLocation>
        <location evidence="2 7">Secreted</location>
    </subcellularLocation>
</comment>
<dbReference type="GO" id="GO:0009424">
    <property type="term" value="C:bacterial-type flagellum hook"/>
    <property type="evidence" value="ECO:0007669"/>
    <property type="project" value="UniProtKB-UniRule"/>
</dbReference>
<evidence type="ECO:0000256" key="1">
    <source>
        <dbReference type="ARBA" id="ARBA00004365"/>
    </source>
</evidence>
<feature type="domain" description="Flagellar basal body rod protein N-terminal" evidence="9">
    <location>
        <begin position="8"/>
        <end position="37"/>
    </location>
</feature>
<dbReference type="RefSeq" id="WP_093072813.1">
    <property type="nucleotide sequence ID" value="NZ_FOGV01000011.1"/>
</dbReference>
<feature type="compositionally biased region" description="Polar residues" evidence="8">
    <location>
        <begin position="15"/>
        <end position="46"/>
    </location>
</feature>
<dbReference type="Pfam" id="PF22638">
    <property type="entry name" value="FlgK_D1"/>
    <property type="match status" value="1"/>
</dbReference>
<keyword evidence="6 7" id="KW-0975">Bacterial flagellum</keyword>
<evidence type="ECO:0000256" key="2">
    <source>
        <dbReference type="ARBA" id="ARBA00004613"/>
    </source>
</evidence>
<dbReference type="Pfam" id="PF00460">
    <property type="entry name" value="Flg_bb_rod"/>
    <property type="match status" value="1"/>
</dbReference>
<proteinExistence type="inferred from homology"/>
<dbReference type="EMBL" id="FOGV01000011">
    <property type="protein sequence ID" value="SES00122.1"/>
    <property type="molecule type" value="Genomic_DNA"/>
</dbReference>
<dbReference type="STRING" id="1464123.SAMN05444126_11114"/>
<reference evidence="13" key="1">
    <citation type="submission" date="2016-10" db="EMBL/GenBank/DDBJ databases">
        <authorList>
            <person name="de Groot N.N."/>
        </authorList>
    </citation>
    <scope>NUCLEOTIDE SEQUENCE [LARGE SCALE GENOMIC DNA]</scope>
    <source>
        <strain evidence="13">10nlg</strain>
    </source>
</reference>
<evidence type="ECO:0000259" key="10">
    <source>
        <dbReference type="Pfam" id="PF06429"/>
    </source>
</evidence>
<comment type="similarity">
    <text evidence="3 7">Belongs to the flagella basal body rod proteins family.</text>
</comment>
<protein>
    <recommendedName>
        <fullName evidence="4 7">Flagellar hook-associated protein 1</fullName>
        <shortName evidence="7">HAP1</shortName>
    </recommendedName>
</protein>
<dbReference type="PANTHER" id="PTHR30033:SF1">
    <property type="entry name" value="FLAGELLAR HOOK-ASSOCIATED PROTEIN 1"/>
    <property type="match status" value="1"/>
</dbReference>
<evidence type="ECO:0000256" key="4">
    <source>
        <dbReference type="ARBA" id="ARBA00016244"/>
    </source>
</evidence>
<evidence type="ECO:0000256" key="6">
    <source>
        <dbReference type="ARBA" id="ARBA00023143"/>
    </source>
</evidence>
<gene>
    <name evidence="7" type="primary">flgK</name>
    <name evidence="12" type="ORF">SAMN05444126_11114</name>
</gene>
<sequence>MLSTFHGLETAKRGLSTQQAGLHTTGHNISNANTEGYSRQRTNMTASDGFPNAAFNRPGIPGQMGTGVEANDVQRVREAFLDVQYRAENNDHGYWDAKHEALYKMEDVMNEPTDDGLTNTMDEFWNALQDLSSDPEDSGARSVVRQRGEALAETFNYKSDSLEQIQSDFGNELSVNEDDINSILYRLDAVNTQIAEVEPHGDLPNDLYDQRDLLVDELSGHINISVERNESGGNAKDSAEGAYTIHMVDNDGEETGIELIDGENLDYNQIALEYADDEAVDAQNPPVTGVSFTNEALVNTDYDTAELTNADGESREAMAIEDFFQSSGSLAAKIEAYGYAEGGAENPDLANVQGDFPEMMAKLDEMITTFAAEFNEVHESGWSLAEINDGEKANDGDGIAFFTFADGANAAQNVRVSDAVRDSTDNIAASAAAEDGEAAEEAFAGDGSNALALANVKDAELDFDGDTTDVQSFYQGVIGEMAVKTNEAERMKDNTGSLLESVKQNRDSVSSVSLDEEMTDMIQFQHAYNAASRSITAVDEMLDRIINQMGIVGR</sequence>
<evidence type="ECO:0000259" key="9">
    <source>
        <dbReference type="Pfam" id="PF00460"/>
    </source>
</evidence>
<feature type="region of interest" description="Disordered" evidence="8">
    <location>
        <begin position="1"/>
        <end position="67"/>
    </location>
</feature>
<dbReference type="NCBIfam" id="TIGR02492">
    <property type="entry name" value="flgK_ends"/>
    <property type="match status" value="1"/>
</dbReference>
<dbReference type="AlphaFoldDB" id="A0A1H9TSR6"/>
<dbReference type="OrthoDB" id="9802553at2"/>
<evidence type="ECO:0000256" key="5">
    <source>
        <dbReference type="ARBA" id="ARBA00022525"/>
    </source>
</evidence>